<dbReference type="PANTHER" id="PTHR23323:SF26">
    <property type="entry name" value="VACUOLAR PROTEIN SORTING-ASSOCIATED PROTEIN 18 HOMOLOG"/>
    <property type="match status" value="1"/>
</dbReference>
<dbReference type="PANTHER" id="PTHR23323">
    <property type="entry name" value="VACUOLAR PROTEIN SORTING-ASSOCIATED PROTEIN"/>
    <property type="match status" value="1"/>
</dbReference>
<organism evidence="6 7">
    <name type="scientific">Thalassiosira pseudonana</name>
    <name type="common">Marine diatom</name>
    <name type="synonym">Cyclotella nana</name>
    <dbReference type="NCBI Taxonomy" id="35128"/>
    <lineage>
        <taxon>Eukaryota</taxon>
        <taxon>Sar</taxon>
        <taxon>Stramenopiles</taxon>
        <taxon>Ochrophyta</taxon>
        <taxon>Bacillariophyta</taxon>
        <taxon>Coscinodiscophyceae</taxon>
        <taxon>Thalassiosirophycidae</taxon>
        <taxon>Thalassiosirales</taxon>
        <taxon>Thalassiosiraceae</taxon>
        <taxon>Thalassiosira</taxon>
    </lineage>
</organism>
<dbReference type="KEGG" id="tps:THAPSDRAFT_262501"/>
<evidence type="ECO:0000256" key="5">
    <source>
        <dbReference type="SAM" id="MobiDB-lite"/>
    </source>
</evidence>
<evidence type="ECO:0000256" key="4">
    <source>
        <dbReference type="SAM" id="Coils"/>
    </source>
</evidence>
<dbReference type="EMBL" id="CM000642">
    <property type="protein sequence ID" value="EED91982.1"/>
    <property type="molecule type" value="Genomic_DNA"/>
</dbReference>
<dbReference type="GeneID" id="7449629"/>
<dbReference type="RefSeq" id="XP_002290230.1">
    <property type="nucleotide sequence ID" value="XM_002290194.1"/>
</dbReference>
<evidence type="ECO:0000256" key="1">
    <source>
        <dbReference type="ARBA" id="ARBA00022723"/>
    </source>
</evidence>
<sequence>MLLCCTLDLVSTSPLSLRILVLASHDISAGECAGYSAAAGDIGSAVNAALWGEDGKNGALDALRVLNDSSIEKAEPYYYKHALTLLTRAPMATAKSFLTRYSEGGLSETKLLPSFIHYERKREENKKATETANANARRTAQTTTSNANQSKRNIEIENSRTFGDGEMEIRFGSGEVAMSGSFVDDGDASIKFLTGVVDLLLKQANDESSSPLDKSYALRTILRTGRHFRSAVKLYMGFGMRQQAVELALKVDPSLARELARQSDSKEERKRLWLMIARNAADNGTSRNGKDVVARVVNVLKDCGPDILSIEDVLPFLPDFAQIDQFKDEICQALASYSSKIEHYLKEMTECDQTCDALRDELSRLRNVSTHVRADARCAFTNKSVMGEAEPFYAFPSGYVVLEKALKQEVIPYLNQKQRDRVQYIESEMTRLRKLKERRNRTSYEVAKDGYEMEELQSELDGLIAAECPLTGSVMVNSIDHGFPDDDDDAFA</sequence>
<dbReference type="PaxDb" id="35128-Thaps262501"/>
<evidence type="ECO:0000256" key="2">
    <source>
        <dbReference type="ARBA" id="ARBA00022771"/>
    </source>
</evidence>
<dbReference type="Proteomes" id="UP000001449">
    <property type="component" value="Chromosome 5"/>
</dbReference>
<feature type="coiled-coil region" evidence="4">
    <location>
        <begin position="341"/>
        <end position="368"/>
    </location>
</feature>
<name>B8C2P4_THAPS</name>
<keyword evidence="4" id="KW-0175">Coiled coil</keyword>
<reference evidence="6 7" key="1">
    <citation type="journal article" date="2004" name="Science">
        <title>The genome of the diatom Thalassiosira pseudonana: ecology, evolution, and metabolism.</title>
        <authorList>
            <person name="Armbrust E.V."/>
            <person name="Berges J.A."/>
            <person name="Bowler C."/>
            <person name="Green B.R."/>
            <person name="Martinez D."/>
            <person name="Putnam N.H."/>
            <person name="Zhou S."/>
            <person name="Allen A.E."/>
            <person name="Apt K.E."/>
            <person name="Bechner M."/>
            <person name="Brzezinski M.A."/>
            <person name="Chaal B.K."/>
            <person name="Chiovitti A."/>
            <person name="Davis A.K."/>
            <person name="Demarest M.S."/>
            <person name="Detter J.C."/>
            <person name="Glavina T."/>
            <person name="Goodstein D."/>
            <person name="Hadi M.Z."/>
            <person name="Hellsten U."/>
            <person name="Hildebrand M."/>
            <person name="Jenkins B.D."/>
            <person name="Jurka J."/>
            <person name="Kapitonov V.V."/>
            <person name="Kroger N."/>
            <person name="Lau W.W."/>
            <person name="Lane T.W."/>
            <person name="Larimer F.W."/>
            <person name="Lippmeier J.C."/>
            <person name="Lucas S."/>
            <person name="Medina M."/>
            <person name="Montsant A."/>
            <person name="Obornik M."/>
            <person name="Parker M.S."/>
            <person name="Palenik B."/>
            <person name="Pazour G.J."/>
            <person name="Richardson P.M."/>
            <person name="Rynearson T.A."/>
            <person name="Saito M.A."/>
            <person name="Schwartz D.C."/>
            <person name="Thamatrakoln K."/>
            <person name="Valentin K."/>
            <person name="Vardi A."/>
            <person name="Wilkerson F.P."/>
            <person name="Rokhsar D.S."/>
        </authorList>
    </citation>
    <scope>NUCLEOTIDE SEQUENCE [LARGE SCALE GENOMIC DNA]</scope>
    <source>
        <strain evidence="6 7">CCMP1335</strain>
    </source>
</reference>
<keyword evidence="1" id="KW-0479">Metal-binding</keyword>
<dbReference type="eggNOG" id="KOG2034">
    <property type="taxonomic scope" value="Eukaryota"/>
</dbReference>
<dbReference type="STRING" id="35128.B8C2P4"/>
<evidence type="ECO:0000313" key="6">
    <source>
        <dbReference type="EMBL" id="EED91982.1"/>
    </source>
</evidence>
<protein>
    <submittedName>
        <fullName evidence="6">Uncharacterized protein</fullName>
    </submittedName>
</protein>
<dbReference type="HOGENOM" id="CLU_554943_0_0_1"/>
<feature type="compositionally biased region" description="Low complexity" evidence="5">
    <location>
        <begin position="130"/>
        <end position="150"/>
    </location>
</feature>
<evidence type="ECO:0000313" key="7">
    <source>
        <dbReference type="Proteomes" id="UP000001449"/>
    </source>
</evidence>
<proteinExistence type="predicted"/>
<dbReference type="AlphaFoldDB" id="B8C2P4"/>
<feature type="region of interest" description="Disordered" evidence="5">
    <location>
        <begin position="123"/>
        <end position="156"/>
    </location>
</feature>
<keyword evidence="2" id="KW-0863">Zinc-finger</keyword>
<dbReference type="InParanoid" id="B8C2P4"/>
<keyword evidence="7" id="KW-1185">Reference proteome</keyword>
<dbReference type="GO" id="GO:0008270">
    <property type="term" value="F:zinc ion binding"/>
    <property type="evidence" value="ECO:0007669"/>
    <property type="project" value="UniProtKB-KW"/>
</dbReference>
<gene>
    <name evidence="6" type="ORF">THAPSDRAFT_262501</name>
</gene>
<accession>B8C2P4</accession>
<evidence type="ECO:0000256" key="3">
    <source>
        <dbReference type="ARBA" id="ARBA00022833"/>
    </source>
</evidence>
<keyword evidence="3" id="KW-0862">Zinc</keyword>
<reference evidence="6 7" key="2">
    <citation type="journal article" date="2008" name="Nature">
        <title>The Phaeodactylum genome reveals the evolutionary history of diatom genomes.</title>
        <authorList>
            <person name="Bowler C."/>
            <person name="Allen A.E."/>
            <person name="Badger J.H."/>
            <person name="Grimwood J."/>
            <person name="Jabbari K."/>
            <person name="Kuo A."/>
            <person name="Maheswari U."/>
            <person name="Martens C."/>
            <person name="Maumus F."/>
            <person name="Otillar R.P."/>
            <person name="Rayko E."/>
            <person name="Salamov A."/>
            <person name="Vandepoele K."/>
            <person name="Beszteri B."/>
            <person name="Gruber A."/>
            <person name="Heijde M."/>
            <person name="Katinka M."/>
            <person name="Mock T."/>
            <person name="Valentin K."/>
            <person name="Verret F."/>
            <person name="Berges J.A."/>
            <person name="Brownlee C."/>
            <person name="Cadoret J.P."/>
            <person name="Chiovitti A."/>
            <person name="Choi C.J."/>
            <person name="Coesel S."/>
            <person name="De Martino A."/>
            <person name="Detter J.C."/>
            <person name="Durkin C."/>
            <person name="Falciatore A."/>
            <person name="Fournet J."/>
            <person name="Haruta M."/>
            <person name="Huysman M.J."/>
            <person name="Jenkins B.D."/>
            <person name="Jiroutova K."/>
            <person name="Jorgensen R.E."/>
            <person name="Joubert Y."/>
            <person name="Kaplan A."/>
            <person name="Kroger N."/>
            <person name="Kroth P.G."/>
            <person name="La Roche J."/>
            <person name="Lindquist E."/>
            <person name="Lommer M."/>
            <person name="Martin-Jezequel V."/>
            <person name="Lopez P.J."/>
            <person name="Lucas S."/>
            <person name="Mangogna M."/>
            <person name="McGinnis K."/>
            <person name="Medlin L.K."/>
            <person name="Montsant A."/>
            <person name="Oudot-Le Secq M.P."/>
            <person name="Napoli C."/>
            <person name="Obornik M."/>
            <person name="Parker M.S."/>
            <person name="Petit J.L."/>
            <person name="Porcel B.M."/>
            <person name="Poulsen N."/>
            <person name="Robison M."/>
            <person name="Rychlewski L."/>
            <person name="Rynearson T.A."/>
            <person name="Schmutz J."/>
            <person name="Shapiro H."/>
            <person name="Siaut M."/>
            <person name="Stanley M."/>
            <person name="Sussman M.R."/>
            <person name="Taylor A.R."/>
            <person name="Vardi A."/>
            <person name="von Dassow P."/>
            <person name="Vyverman W."/>
            <person name="Willis A."/>
            <person name="Wyrwicz L.S."/>
            <person name="Rokhsar D.S."/>
            <person name="Weissenbach J."/>
            <person name="Armbrust E.V."/>
            <person name="Green B.R."/>
            <person name="Van de Peer Y."/>
            <person name="Grigoriev I.V."/>
        </authorList>
    </citation>
    <scope>NUCLEOTIDE SEQUENCE [LARGE SCALE GENOMIC DNA]</scope>
    <source>
        <strain evidence="6 7">CCMP1335</strain>
    </source>
</reference>